<feature type="signal peptide" evidence="3">
    <location>
        <begin position="1"/>
        <end position="22"/>
    </location>
</feature>
<evidence type="ECO:0000259" key="4">
    <source>
        <dbReference type="PROSITE" id="PS50215"/>
    </source>
</evidence>
<gene>
    <name evidence="6" type="ORF">BGO89_09720</name>
</gene>
<dbReference type="PROSITE" id="PS50215">
    <property type="entry name" value="ADAM_MEPRO"/>
    <property type="match status" value="1"/>
</dbReference>
<evidence type="ECO:0000313" key="6">
    <source>
        <dbReference type="EMBL" id="OJX56798.1"/>
    </source>
</evidence>
<dbReference type="EMBL" id="MKVH01000024">
    <property type="protein sequence ID" value="OJX56798.1"/>
    <property type="molecule type" value="Genomic_DNA"/>
</dbReference>
<evidence type="ECO:0000256" key="2">
    <source>
        <dbReference type="ARBA" id="ARBA00023157"/>
    </source>
</evidence>
<dbReference type="SUPFAM" id="SSF49899">
    <property type="entry name" value="Concanavalin A-like lectins/glucanases"/>
    <property type="match status" value="2"/>
</dbReference>
<comment type="caution">
    <text evidence="6">The sequence shown here is derived from an EMBL/GenBank/DDBJ whole genome shotgun (WGS) entry which is preliminary data.</text>
</comment>
<dbReference type="InterPro" id="IPR026444">
    <property type="entry name" value="Secre_tail"/>
</dbReference>
<dbReference type="InterPro" id="IPR001590">
    <property type="entry name" value="Peptidase_M12B"/>
</dbReference>
<proteinExistence type="predicted"/>
<dbReference type="SMART" id="SM00560">
    <property type="entry name" value="LamGL"/>
    <property type="match status" value="1"/>
</dbReference>
<dbReference type="Pfam" id="PF18962">
    <property type="entry name" value="Por_Secre_tail"/>
    <property type="match status" value="1"/>
</dbReference>
<dbReference type="GO" id="GO:0004222">
    <property type="term" value="F:metalloendopeptidase activity"/>
    <property type="evidence" value="ECO:0007669"/>
    <property type="project" value="InterPro"/>
</dbReference>
<dbReference type="InterPro" id="IPR024079">
    <property type="entry name" value="MetalloPept_cat_dom_sf"/>
</dbReference>
<dbReference type="PROSITE" id="PS50853">
    <property type="entry name" value="FN3"/>
    <property type="match status" value="1"/>
</dbReference>
<dbReference type="InterPro" id="IPR003961">
    <property type="entry name" value="FN3_dom"/>
</dbReference>
<reference evidence="6 7" key="1">
    <citation type="submission" date="2016-09" db="EMBL/GenBank/DDBJ databases">
        <title>Genome-resolved meta-omics ties microbial dynamics to process performance in biotechnology for thiocyanate degradation.</title>
        <authorList>
            <person name="Kantor R.S."/>
            <person name="Huddy R.J."/>
            <person name="Iyer R."/>
            <person name="Thomas B.C."/>
            <person name="Brown C.T."/>
            <person name="Anantharaman K."/>
            <person name="Tringe S."/>
            <person name="Hettich R.L."/>
            <person name="Harrison S.T."/>
            <person name="Banfield J.F."/>
        </authorList>
    </citation>
    <scope>NUCLEOTIDE SEQUENCE [LARGE SCALE GENOMIC DNA]</scope>
    <source>
        <strain evidence="6">59-99</strain>
    </source>
</reference>
<dbReference type="InterPro" id="IPR006558">
    <property type="entry name" value="LamG-like"/>
</dbReference>
<keyword evidence="2" id="KW-1015">Disulfide bond</keyword>
<dbReference type="Gene3D" id="2.60.40.10">
    <property type="entry name" value="Immunoglobulins"/>
    <property type="match status" value="3"/>
</dbReference>
<dbReference type="PANTHER" id="PTHR11905">
    <property type="entry name" value="ADAM A DISINTEGRIN AND METALLOPROTEASE DOMAIN"/>
    <property type="match status" value="1"/>
</dbReference>
<dbReference type="InterPro" id="IPR013783">
    <property type="entry name" value="Ig-like_fold"/>
</dbReference>
<feature type="domain" description="Peptidase M12B" evidence="4">
    <location>
        <begin position="202"/>
        <end position="383"/>
    </location>
</feature>
<dbReference type="Pfam" id="PF13385">
    <property type="entry name" value="Laminin_G_3"/>
    <property type="match status" value="2"/>
</dbReference>
<dbReference type="GO" id="GO:0006509">
    <property type="term" value="P:membrane protein ectodomain proteolysis"/>
    <property type="evidence" value="ECO:0007669"/>
    <property type="project" value="TreeGrafter"/>
</dbReference>
<name>A0A1M3KWL8_9BACT</name>
<dbReference type="Pfam" id="PF13688">
    <property type="entry name" value="Reprolysin_5"/>
    <property type="match status" value="1"/>
</dbReference>
<feature type="chain" id="PRO_5012318681" description="Peptidase M12B domain-containing protein" evidence="3">
    <location>
        <begin position="23"/>
        <end position="1636"/>
    </location>
</feature>
<evidence type="ECO:0000313" key="7">
    <source>
        <dbReference type="Proteomes" id="UP000184233"/>
    </source>
</evidence>
<dbReference type="PANTHER" id="PTHR11905:SF249">
    <property type="entry name" value="SOL NARAE, ISOFORM C"/>
    <property type="match status" value="1"/>
</dbReference>
<keyword evidence="1 3" id="KW-0732">Signal</keyword>
<dbReference type="Gene3D" id="2.60.120.200">
    <property type="match status" value="2"/>
</dbReference>
<evidence type="ECO:0008006" key="8">
    <source>
        <dbReference type="Google" id="ProtNLM"/>
    </source>
</evidence>
<organism evidence="6 7">
    <name type="scientific">Candidatus Kapaibacterium thiocyanatum</name>
    <dbReference type="NCBI Taxonomy" id="1895771"/>
    <lineage>
        <taxon>Bacteria</taxon>
        <taxon>Pseudomonadati</taxon>
        <taxon>Candidatus Kapaibacteriota</taxon>
        <taxon>Candidatus Kapaibacteriia</taxon>
        <taxon>Candidatus Kapaibacteriales</taxon>
        <taxon>Candidatus Kapaibacteriaceae</taxon>
        <taxon>Candidatus Kapaibacterium</taxon>
    </lineage>
</organism>
<dbReference type="SUPFAM" id="SSF55486">
    <property type="entry name" value="Metalloproteases ('zincins'), catalytic domain"/>
    <property type="match status" value="1"/>
</dbReference>
<dbReference type="Gene3D" id="3.40.390.10">
    <property type="entry name" value="Collagenase (Catalytic Domain)"/>
    <property type="match status" value="1"/>
</dbReference>
<dbReference type="InterPro" id="IPR013320">
    <property type="entry name" value="ConA-like_dom_sf"/>
</dbReference>
<evidence type="ECO:0000259" key="5">
    <source>
        <dbReference type="PROSITE" id="PS50853"/>
    </source>
</evidence>
<protein>
    <recommendedName>
        <fullName evidence="8">Peptidase M12B domain-containing protein</fullName>
    </recommendedName>
</protein>
<evidence type="ECO:0000256" key="3">
    <source>
        <dbReference type="SAM" id="SignalP"/>
    </source>
</evidence>
<accession>A0A1M3KWL8</accession>
<sequence length="1636" mass="179214">MMPSRTVFTLCVLALVAVSLQAQVTFRPTSTGGVRPPADIVGTMRTMPQKNVVITVPTSMGDMTLTGERFDLFLPEAVLVAGTHVGDVYADIPDHALMRGSVAGRPGSSVFIAAFPTHVVGIIDIPEPGGSRRLVIVPDAIVPGGMAEHSVVDGRDAPASPSRCHAEELPDYQRRTDSILAIVRKHGGEQMKGDAGQRNIPYALHLAVDCSYSFFLRHDGSLTTAAEYAIAILGASSTVYARDANVHIRLPYLRIWTKEDPYPGEIGDALGHLLSYWNDRMKYVSRSATMLLSSSVGGGLAYVGVLCSDYGYSVCGVGGNVNLPAWGGYIWDVDVTSHELGHNIGSSHTHNCSWEPPIDSCWNAEGGCFDATLPRRGTIMSYCHLTALGTSLEFHPRVATLFGSVMAQRDCITSFGIRRDTAIQVVMINAPQPGAVLAPRAQFRPEAILRNTGRLPLSAIVVRAVVTTPDGSIKRAKTAVIPKLGSDEAFTVRFDGMSLDSAGDYLLRVEAVDIPGVAPGPDHSMTRPFRIAASSSASIGVVSPNGGELLRAGQDVDVKWDARDVKRVLVEYSTDDGKSWATVRFFTDATQKRTTWTVPAIPSSQCRVRISSQENSDIFDISDDVFTIGVDKDVQAFDIVDPRANEKVVTPVVPRIVIRNNGAMDIDAIDVRLTMKWVRDPDPVYDTVIRIARLPLGRQDTIPFPVTALLPEGTVTMRLQVTAAGDVQPANDIFARSFDAGGLAAPYHLTVEDAHEHVVLRWSLRTTDDSTQVELLKGVAGGPLTRLRVVSSYVSTYVDDAVTNGTSYTYAARVVRGSRTSVRSSSVTALPRRYPAGVKLVAPQLVSPAHGQTNVPIPAQLVWTNVDGADQYEVQIAQDADFRQLIHVAVVRVEGTWTMPMLFNSKYWWRIRAFNPTYVGPWSRSQTFSVTDNCSGKAMKLDGTTSRAYNAAFVWPGGPVTVEFWRYVDVETNSTLFSIGESDNTGNRFQAHVPWGDQVVYWDYGNLNANGRLTAWYGPYLGKWTHVALVSDGAAFKAIYFDGKLVSSERTASTPTNLQYLNIGSMRDQLFSSGMVDEFRIWSVVRTQEEIRENMNRRLPNTIAGLMGCWRFLEGTGESVSDVSPQHRSLTMGERYWASSAAPIGCDDIYPMMPPRPSAETPGNDVGRTDVATFRWQGVDEAQWYEFEIRDSAKPEVVYHHADNIAATSCDVAGLPSGTSFTWRVRGHSANRISPWRGQSFTSLQPCYDRGVDFGKPAVFVDEDFVFDGRAATVEFWCYVPSQDLGNESAFVIGTADSSENRFQAHTPWSDKTLYWDFGSWAQGGRLTAPYESSLDKWRHVALVSDGFDDMRIYFDGQLVSRSSFADSPTGKKRIAIGSNTFGNWRQKGRLTDLRIWNVPRTEEQIRESMYRRYSGPESGLIGSWPMDDGSGRDVTDASGYDGTATSTDDVEWLPMEGRTLPQALPYIVGPRSVERGSEHTYQVRGHVGSGFVWTVQQGTVLAGQGTPIVTVKWADAEAAGRLAVVRTFEGGCIDSSGSNVVLGVPVGVVEDIIPSHDIRVMPNPASDAVRLTWNRDDDIVAVEVVDMLGRRMHRADVDQRDGSMIDVSTFPAGAYVVLLHGRNVANTLRATFVVR</sequence>
<dbReference type="Proteomes" id="UP000184233">
    <property type="component" value="Unassembled WGS sequence"/>
</dbReference>
<dbReference type="STRING" id="1895771.BGO89_09720"/>
<feature type="domain" description="Fibronectin type-III" evidence="5">
    <location>
        <begin position="1156"/>
        <end position="1247"/>
    </location>
</feature>
<evidence type="ECO:0000256" key="1">
    <source>
        <dbReference type="ARBA" id="ARBA00022729"/>
    </source>
</evidence>